<keyword evidence="3" id="KW-1185">Reference proteome</keyword>
<keyword evidence="1" id="KW-0732">Signal</keyword>
<evidence type="ECO:0000313" key="2">
    <source>
        <dbReference type="EMBL" id="KAK4443568.1"/>
    </source>
</evidence>
<protein>
    <submittedName>
        <fullName evidence="2">Uncharacterized protein</fullName>
    </submittedName>
</protein>
<dbReference type="Proteomes" id="UP001321760">
    <property type="component" value="Unassembled WGS sequence"/>
</dbReference>
<dbReference type="AlphaFoldDB" id="A0AAV9G5X8"/>
<evidence type="ECO:0000313" key="3">
    <source>
        <dbReference type="Proteomes" id="UP001321760"/>
    </source>
</evidence>
<reference evidence="2" key="2">
    <citation type="submission" date="2023-05" db="EMBL/GenBank/DDBJ databases">
        <authorList>
            <consortium name="Lawrence Berkeley National Laboratory"/>
            <person name="Steindorff A."/>
            <person name="Hensen N."/>
            <person name="Bonometti L."/>
            <person name="Westerberg I."/>
            <person name="Brannstrom I.O."/>
            <person name="Guillou S."/>
            <person name="Cros-Aarteil S."/>
            <person name="Calhoun S."/>
            <person name="Haridas S."/>
            <person name="Kuo A."/>
            <person name="Mondo S."/>
            <person name="Pangilinan J."/>
            <person name="Riley R."/>
            <person name="Labutti K."/>
            <person name="Andreopoulos B."/>
            <person name="Lipzen A."/>
            <person name="Chen C."/>
            <person name="Yanf M."/>
            <person name="Daum C."/>
            <person name="Ng V."/>
            <person name="Clum A."/>
            <person name="Ohm R."/>
            <person name="Martin F."/>
            <person name="Silar P."/>
            <person name="Natvig D."/>
            <person name="Lalanne C."/>
            <person name="Gautier V."/>
            <person name="Ament-Velasquez S.L."/>
            <person name="Kruys A."/>
            <person name="Hutchinson M.I."/>
            <person name="Powell A.J."/>
            <person name="Barry K."/>
            <person name="Miller A.N."/>
            <person name="Grigoriev I.V."/>
            <person name="Debuchy R."/>
            <person name="Gladieux P."/>
            <person name="Thoren M.H."/>
            <person name="Johannesson H."/>
        </authorList>
    </citation>
    <scope>NUCLEOTIDE SEQUENCE</scope>
    <source>
        <strain evidence="2">PSN243</strain>
    </source>
</reference>
<feature type="chain" id="PRO_5043978858" evidence="1">
    <location>
        <begin position="18"/>
        <end position="129"/>
    </location>
</feature>
<accession>A0AAV9G5X8</accession>
<comment type="caution">
    <text evidence="2">The sequence shown here is derived from an EMBL/GenBank/DDBJ whole genome shotgun (WGS) entry which is preliminary data.</text>
</comment>
<sequence>MKFLSTILLIGTPLAFALPNPNPNPEPVLEATTPANPLEARDNYCWLNNEAYPSQPLGCDHDRWNGQRKRGVYAADRFGVSCTTQGRTVTWPFPSGSQTSSKWGYVPGWDCWIWYPFTQQGCDAGLPQC</sequence>
<gene>
    <name evidence="2" type="ORF">QBC34DRAFT_202384</name>
</gene>
<proteinExistence type="predicted"/>
<evidence type="ECO:0000256" key="1">
    <source>
        <dbReference type="SAM" id="SignalP"/>
    </source>
</evidence>
<reference evidence="2" key="1">
    <citation type="journal article" date="2023" name="Mol. Phylogenet. Evol.">
        <title>Genome-scale phylogeny and comparative genomics of the fungal order Sordariales.</title>
        <authorList>
            <person name="Hensen N."/>
            <person name="Bonometti L."/>
            <person name="Westerberg I."/>
            <person name="Brannstrom I.O."/>
            <person name="Guillou S."/>
            <person name="Cros-Aarteil S."/>
            <person name="Calhoun S."/>
            <person name="Haridas S."/>
            <person name="Kuo A."/>
            <person name="Mondo S."/>
            <person name="Pangilinan J."/>
            <person name="Riley R."/>
            <person name="LaButti K."/>
            <person name="Andreopoulos B."/>
            <person name="Lipzen A."/>
            <person name="Chen C."/>
            <person name="Yan M."/>
            <person name="Daum C."/>
            <person name="Ng V."/>
            <person name="Clum A."/>
            <person name="Steindorff A."/>
            <person name="Ohm R.A."/>
            <person name="Martin F."/>
            <person name="Silar P."/>
            <person name="Natvig D.O."/>
            <person name="Lalanne C."/>
            <person name="Gautier V."/>
            <person name="Ament-Velasquez S.L."/>
            <person name="Kruys A."/>
            <person name="Hutchinson M.I."/>
            <person name="Powell A.J."/>
            <person name="Barry K."/>
            <person name="Miller A.N."/>
            <person name="Grigoriev I.V."/>
            <person name="Debuchy R."/>
            <person name="Gladieux P."/>
            <person name="Hiltunen Thoren M."/>
            <person name="Johannesson H."/>
        </authorList>
    </citation>
    <scope>NUCLEOTIDE SEQUENCE</scope>
    <source>
        <strain evidence="2">PSN243</strain>
    </source>
</reference>
<feature type="signal peptide" evidence="1">
    <location>
        <begin position="1"/>
        <end position="17"/>
    </location>
</feature>
<organism evidence="2 3">
    <name type="scientific">Podospora aff. communis PSN243</name>
    <dbReference type="NCBI Taxonomy" id="3040156"/>
    <lineage>
        <taxon>Eukaryota</taxon>
        <taxon>Fungi</taxon>
        <taxon>Dikarya</taxon>
        <taxon>Ascomycota</taxon>
        <taxon>Pezizomycotina</taxon>
        <taxon>Sordariomycetes</taxon>
        <taxon>Sordariomycetidae</taxon>
        <taxon>Sordariales</taxon>
        <taxon>Podosporaceae</taxon>
        <taxon>Podospora</taxon>
    </lineage>
</organism>
<dbReference type="EMBL" id="MU865991">
    <property type="protein sequence ID" value="KAK4443568.1"/>
    <property type="molecule type" value="Genomic_DNA"/>
</dbReference>
<name>A0AAV9G5X8_9PEZI</name>